<evidence type="ECO:0000256" key="1">
    <source>
        <dbReference type="ARBA" id="ARBA00004571"/>
    </source>
</evidence>
<dbReference type="SMR" id="Q0VT79"/>
<dbReference type="GO" id="GO:0009279">
    <property type="term" value="C:cell outer membrane"/>
    <property type="evidence" value="ECO:0007669"/>
    <property type="project" value="UniProtKB-SubCell"/>
</dbReference>
<reference evidence="9 10" key="1">
    <citation type="journal article" date="2006" name="Nat. Biotechnol.">
        <title>Genome sequence of the ubiquitous hydrocarbon-degrading marine bacterium Alcanivorax borkumensis.</title>
        <authorList>
            <person name="Schneiker S."/>
            <person name="Martins dos Santos V.A.P."/>
            <person name="Bartels D."/>
            <person name="Bekel T."/>
            <person name="Brecht M."/>
            <person name="Buhrmester J."/>
            <person name="Chernikova T.N."/>
            <person name="Denaro R."/>
            <person name="Ferrer M."/>
            <person name="Gertler C."/>
            <person name="Goesmann A."/>
            <person name="Golyshina O.V."/>
            <person name="Kaminski F."/>
            <person name="Khachane A.N."/>
            <person name="Lang S."/>
            <person name="Linke B."/>
            <person name="McHardy A.C."/>
            <person name="Meyer F."/>
            <person name="Nechitaylo T."/>
            <person name="Puehler A."/>
            <person name="Regenhardt D."/>
            <person name="Rupp O."/>
            <person name="Sabirova J.S."/>
            <person name="Selbitschka W."/>
            <person name="Yakimov M.M."/>
            <person name="Timmis K.N."/>
            <person name="Vorhoelter F.-J."/>
            <person name="Weidner S."/>
            <person name="Kaiser O."/>
            <person name="Golyshin P.N."/>
        </authorList>
    </citation>
    <scope>NUCLEOTIDE SEQUENCE [LARGE SCALE GENOMIC DNA]</scope>
    <source>
        <strain evidence="10">ATCC 700651 / DSM 11573 / NCIMB 13689 / SK2</strain>
    </source>
</reference>
<feature type="chain" id="PRO_5004179003" description="Long-chain fatty acid transport protein" evidence="8">
    <location>
        <begin position="30"/>
        <end position="454"/>
    </location>
</feature>
<name>Q0VT79_ALCBS</name>
<dbReference type="EMBL" id="AM286690">
    <property type="protein sequence ID" value="CAL15641.1"/>
    <property type="molecule type" value="Genomic_DNA"/>
</dbReference>
<feature type="signal peptide" evidence="8">
    <location>
        <begin position="1"/>
        <end position="29"/>
    </location>
</feature>
<dbReference type="PANTHER" id="PTHR35093">
    <property type="entry name" value="OUTER MEMBRANE PROTEIN NMB0088-RELATED"/>
    <property type="match status" value="1"/>
</dbReference>
<evidence type="ECO:0008006" key="11">
    <source>
        <dbReference type="Google" id="ProtNLM"/>
    </source>
</evidence>
<dbReference type="HOGENOM" id="CLU_615101_0_0_6"/>
<evidence type="ECO:0000313" key="9">
    <source>
        <dbReference type="EMBL" id="CAL15641.1"/>
    </source>
</evidence>
<evidence type="ECO:0000256" key="5">
    <source>
        <dbReference type="ARBA" id="ARBA00022729"/>
    </source>
</evidence>
<evidence type="ECO:0000256" key="6">
    <source>
        <dbReference type="ARBA" id="ARBA00023136"/>
    </source>
</evidence>
<dbReference type="InterPro" id="IPR005017">
    <property type="entry name" value="OMPP1/FadL/TodX"/>
</dbReference>
<keyword evidence="10" id="KW-1185">Reference proteome</keyword>
<dbReference type="eggNOG" id="COG2067">
    <property type="taxonomic scope" value="Bacteria"/>
</dbReference>
<keyword evidence="6" id="KW-0472">Membrane</keyword>
<keyword evidence="3" id="KW-1134">Transmembrane beta strand</keyword>
<accession>Q0VT79</accession>
<comment type="similarity">
    <text evidence="2">Belongs to the OmpP1/FadL family.</text>
</comment>
<dbReference type="Pfam" id="PF03349">
    <property type="entry name" value="Toluene_X"/>
    <property type="match status" value="1"/>
</dbReference>
<evidence type="ECO:0000256" key="7">
    <source>
        <dbReference type="ARBA" id="ARBA00023237"/>
    </source>
</evidence>
<keyword evidence="5 8" id="KW-0732">Signal</keyword>
<dbReference type="AlphaFoldDB" id="Q0VT79"/>
<comment type="subcellular location">
    <subcellularLocation>
        <location evidence="1">Cell outer membrane</location>
        <topology evidence="1">Multi-pass membrane protein</topology>
    </subcellularLocation>
</comment>
<evidence type="ECO:0000313" key="10">
    <source>
        <dbReference type="Proteomes" id="UP000008871"/>
    </source>
</evidence>
<evidence type="ECO:0000256" key="4">
    <source>
        <dbReference type="ARBA" id="ARBA00022692"/>
    </source>
</evidence>
<proteinExistence type="inferred from homology"/>
<dbReference type="STRING" id="393595.ABO_0193"/>
<dbReference type="Gene3D" id="2.40.160.60">
    <property type="entry name" value="Outer membrane protein transport protein (OMPP1/FadL/TodX)"/>
    <property type="match status" value="1"/>
</dbReference>
<dbReference type="RefSeq" id="WP_011587490.1">
    <property type="nucleotide sequence ID" value="NC_008260.1"/>
</dbReference>
<dbReference type="GO" id="GO:0015483">
    <property type="term" value="F:long-chain fatty acid transporting porin activity"/>
    <property type="evidence" value="ECO:0007669"/>
    <property type="project" value="TreeGrafter"/>
</dbReference>
<protein>
    <recommendedName>
        <fullName evidence="11">Long-chain fatty acid transport protein</fullName>
    </recommendedName>
</protein>
<organism evidence="9 10">
    <name type="scientific">Alcanivorax borkumensis (strain ATCC 700651 / DSM 11573 / NCIMB 13689 / SK2)</name>
    <dbReference type="NCBI Taxonomy" id="393595"/>
    <lineage>
        <taxon>Bacteria</taxon>
        <taxon>Pseudomonadati</taxon>
        <taxon>Pseudomonadota</taxon>
        <taxon>Gammaproteobacteria</taxon>
        <taxon>Oceanospirillales</taxon>
        <taxon>Alcanivoracaceae</taxon>
        <taxon>Alcanivorax</taxon>
    </lineage>
</organism>
<dbReference type="SUPFAM" id="SSF56935">
    <property type="entry name" value="Porins"/>
    <property type="match status" value="1"/>
</dbReference>
<evidence type="ECO:0000256" key="2">
    <source>
        <dbReference type="ARBA" id="ARBA00008163"/>
    </source>
</evidence>
<evidence type="ECO:0000256" key="3">
    <source>
        <dbReference type="ARBA" id="ARBA00022452"/>
    </source>
</evidence>
<dbReference type="KEGG" id="abo:ABO_0193"/>
<evidence type="ECO:0000256" key="8">
    <source>
        <dbReference type="SAM" id="SignalP"/>
    </source>
</evidence>
<dbReference type="PANTHER" id="PTHR35093:SF8">
    <property type="entry name" value="OUTER MEMBRANE PROTEIN NMB0088-RELATED"/>
    <property type="match status" value="1"/>
</dbReference>
<gene>
    <name evidence="9" type="ordered locus">ABO_0193</name>
</gene>
<sequence length="454" mass="48819">MMPSTKTKRLPLIAVICGTALLSPSLTIAGAGDGASNYGLGPMNVGSALAFSPFTSNSWSVYYNPAAMARSEEGELSIVAQYGDQELRGKSLGGSAPLDRENDVLSDSSSELLLIGFKSRIAGISSTKRPIYFGLNVGTDEYTSNLLPYQANTSQEGQFLRYESQPLYLAFGGAVSNIIRGVDVGASARLTLEAKAKLETVSDLGGNTDSENLSLEASPSLSPALGINIRSGEMFCGSSECMPFGMDKLEVALFWRDESSYEVSVDANVVVPGVIPEPGLSLALSTIDTYQPEVLGAALLLPVGKFELTAGIEQHKWSALEREFASDTIRDQANLAFDDITIPRIGVSYQWSESMKLFAGAALEDSPLKSNRSQDVNYLDTDKKIFGLGASYRLANAPVLHMPLELAFAYQYQMLDEADFELTSINSPSNPNSYETLRADGEIQVFSSSLSLKF</sequence>
<keyword evidence="4" id="KW-0812">Transmembrane</keyword>
<keyword evidence="7" id="KW-0998">Cell outer membrane</keyword>
<dbReference type="Proteomes" id="UP000008871">
    <property type="component" value="Chromosome"/>
</dbReference>